<accession>A0ABV2EPP4</accession>
<feature type="domain" description="Bacterial sugar transferase" evidence="4">
    <location>
        <begin position="36"/>
        <end position="224"/>
    </location>
</feature>
<dbReference type="RefSeq" id="WP_354298487.1">
    <property type="nucleotide sequence ID" value="NZ_JBEPLU010000004.1"/>
</dbReference>
<evidence type="ECO:0000313" key="5">
    <source>
        <dbReference type="EMBL" id="MET3528617.1"/>
    </source>
</evidence>
<keyword evidence="6" id="KW-1185">Reference proteome</keyword>
<comment type="similarity">
    <text evidence="1">Belongs to the bacterial sugar transferase family.</text>
</comment>
<evidence type="ECO:0000256" key="3">
    <source>
        <dbReference type="SAM" id="Phobius"/>
    </source>
</evidence>
<keyword evidence="3" id="KW-1133">Transmembrane helix</keyword>
<dbReference type="EMBL" id="JBEPLU010000004">
    <property type="protein sequence ID" value="MET3528617.1"/>
    <property type="molecule type" value="Genomic_DNA"/>
</dbReference>
<dbReference type="Proteomes" id="UP001549110">
    <property type="component" value="Unassembled WGS sequence"/>
</dbReference>
<evidence type="ECO:0000256" key="2">
    <source>
        <dbReference type="ARBA" id="ARBA00023169"/>
    </source>
</evidence>
<reference evidence="5 6" key="1">
    <citation type="submission" date="2024-06" db="EMBL/GenBank/DDBJ databases">
        <title>Genomic Encyclopedia of Type Strains, Phase IV (KMG-IV): sequencing the most valuable type-strain genomes for metagenomic binning, comparative biology and taxonomic classification.</title>
        <authorList>
            <person name="Goeker M."/>
        </authorList>
    </citation>
    <scope>NUCLEOTIDE SEQUENCE [LARGE SCALE GENOMIC DNA]</scope>
    <source>
        <strain evidence="5 6">DSM 17809</strain>
    </source>
</reference>
<sequence length="230" mass="25759">MGELMSQAKVIRPELNTTNASVRTRRIVNFEAEYFLNALIALGALVFLAPLMIVVALAVYLQDGGPIFFAHRRIGKDGRAFPCLKFRSMAVDAEARLKQLLATDPAARAEWTASHKLKVDPRVTPLGDFLRRSSLDELPQLFNVLRGEMSLVGPRPVVHAESAHYGHWFEIYCSVRPGITGLWQVSGRSDVSYRQRVALDVLYVRRKCLAMDFGILVQTVPAVFMRRGSC</sequence>
<keyword evidence="3" id="KW-0472">Membrane</keyword>
<dbReference type="PANTHER" id="PTHR30576:SF0">
    <property type="entry name" value="UNDECAPRENYL-PHOSPHATE N-ACETYLGALACTOSAMINYL 1-PHOSPHATE TRANSFERASE-RELATED"/>
    <property type="match status" value="1"/>
</dbReference>
<keyword evidence="2" id="KW-0270">Exopolysaccharide synthesis</keyword>
<evidence type="ECO:0000313" key="6">
    <source>
        <dbReference type="Proteomes" id="UP001549110"/>
    </source>
</evidence>
<feature type="transmembrane region" description="Helical" evidence="3">
    <location>
        <begin position="34"/>
        <end position="61"/>
    </location>
</feature>
<proteinExistence type="inferred from homology"/>
<name>A0ABV2EPP4_9CAUL</name>
<evidence type="ECO:0000256" key="1">
    <source>
        <dbReference type="ARBA" id="ARBA00006464"/>
    </source>
</evidence>
<gene>
    <name evidence="5" type="ORF">ABID41_003759</name>
</gene>
<dbReference type="PANTHER" id="PTHR30576">
    <property type="entry name" value="COLANIC BIOSYNTHESIS UDP-GLUCOSE LIPID CARRIER TRANSFERASE"/>
    <property type="match status" value="1"/>
</dbReference>
<organism evidence="5 6">
    <name type="scientific">Phenylobacterium koreense</name>
    <dbReference type="NCBI Taxonomy" id="266125"/>
    <lineage>
        <taxon>Bacteria</taxon>
        <taxon>Pseudomonadati</taxon>
        <taxon>Pseudomonadota</taxon>
        <taxon>Alphaproteobacteria</taxon>
        <taxon>Caulobacterales</taxon>
        <taxon>Caulobacteraceae</taxon>
        <taxon>Phenylobacterium</taxon>
    </lineage>
</organism>
<comment type="caution">
    <text evidence="5">The sequence shown here is derived from an EMBL/GenBank/DDBJ whole genome shotgun (WGS) entry which is preliminary data.</text>
</comment>
<evidence type="ECO:0000259" key="4">
    <source>
        <dbReference type="Pfam" id="PF02397"/>
    </source>
</evidence>
<dbReference type="Pfam" id="PF02397">
    <property type="entry name" value="Bac_transf"/>
    <property type="match status" value="1"/>
</dbReference>
<dbReference type="InterPro" id="IPR003362">
    <property type="entry name" value="Bact_transf"/>
</dbReference>
<protein>
    <submittedName>
        <fullName evidence="5">Lipopolysaccharide/colanic/teichoic acid biosynthesis glycosyltransferase</fullName>
    </submittedName>
</protein>
<keyword evidence="3" id="KW-0812">Transmembrane</keyword>